<dbReference type="GO" id="GO:0003830">
    <property type="term" value="F:beta-1,4-mannosylglycoprotein 4-beta-N-acetylglucosaminyltransferase activity"/>
    <property type="evidence" value="ECO:0007669"/>
    <property type="project" value="InterPro"/>
</dbReference>
<name>A0A1V8SY83_9PEZI</name>
<dbReference type="Pfam" id="PF04724">
    <property type="entry name" value="Glyco_transf_17"/>
    <property type="match status" value="2"/>
</dbReference>
<evidence type="ECO:0008006" key="4">
    <source>
        <dbReference type="Google" id="ProtNLM"/>
    </source>
</evidence>
<dbReference type="InterPro" id="IPR006813">
    <property type="entry name" value="Glyco_trans_17"/>
</dbReference>
<dbReference type="InParanoid" id="A0A1V8SY83"/>
<comment type="caution">
    <text evidence="2">The sequence shown here is derived from an EMBL/GenBank/DDBJ whole genome shotgun (WGS) entry which is preliminary data.</text>
</comment>
<proteinExistence type="predicted"/>
<keyword evidence="1" id="KW-0472">Membrane</keyword>
<dbReference type="AlphaFoldDB" id="A0A1V8SY83"/>
<evidence type="ECO:0000256" key="1">
    <source>
        <dbReference type="SAM" id="Phobius"/>
    </source>
</evidence>
<dbReference type="Proteomes" id="UP000192596">
    <property type="component" value="Unassembled WGS sequence"/>
</dbReference>
<reference evidence="3" key="1">
    <citation type="submission" date="2017-03" db="EMBL/GenBank/DDBJ databases">
        <title>Genomes of endolithic fungi from Antarctica.</title>
        <authorList>
            <person name="Coleine C."/>
            <person name="Masonjones S."/>
            <person name="Stajich J.E."/>
        </authorList>
    </citation>
    <scope>NUCLEOTIDE SEQUENCE [LARGE SCALE GENOMIC DNA]</scope>
    <source>
        <strain evidence="3">CCFEE 5527</strain>
    </source>
</reference>
<sequence>MLLRRPTRVALILLIVITIGWLYLYSPTLDPRRDYHMSPSRSDKYVRLRNSNLIETAGEFIPIMCADIGLLPTGPTRKVYDLVMFSTELDWLEIRLNEHGFHVDWFVIIESPTTFSGLPKPLVLKENWDRFKDFHDRIIYRVVEDPITSTRIWDHEDYLRNALLYSVFPTLTDYAQKARPGDVLIVSDMDELLRQGTLLVLKYCIIPSRLTLRSQFYYYSFEWKHRGAQWAHPEATVFGSSVRDTIAPNNLRMNLLGPGLRPLAAYRRWRDHATLWDAGWHCSSCFRTIAEVQTKMKSFSHQGWNTAENRDPKRIVERVREGEDLFGREGEVYEKVDPFVDMPFYVRHMYMEGSEGVRMKYLVNKTGEEVGFEDYHEMVDGAG</sequence>
<dbReference type="GO" id="GO:0016020">
    <property type="term" value="C:membrane"/>
    <property type="evidence" value="ECO:0007669"/>
    <property type="project" value="InterPro"/>
</dbReference>
<dbReference type="PANTHER" id="PTHR12224:SF0">
    <property type="entry name" value="BETA-1,4-MANNOSYL-GLYCOPROTEIN 4-BETA-N-ACETYLGLUCOSAMINYLTRANSFERASE"/>
    <property type="match status" value="1"/>
</dbReference>
<dbReference type="OrthoDB" id="6474464at2759"/>
<keyword evidence="1" id="KW-0812">Transmembrane</keyword>
<gene>
    <name evidence="2" type="ORF">B0A48_10725</name>
</gene>
<protein>
    <recommendedName>
        <fullName evidence="4">Glycosyltransferase family 17 protein</fullName>
    </recommendedName>
</protein>
<evidence type="ECO:0000313" key="3">
    <source>
        <dbReference type="Proteomes" id="UP000192596"/>
    </source>
</evidence>
<evidence type="ECO:0000313" key="2">
    <source>
        <dbReference type="EMBL" id="OQO04116.1"/>
    </source>
</evidence>
<keyword evidence="3" id="KW-1185">Reference proteome</keyword>
<dbReference type="EMBL" id="NAJO01000022">
    <property type="protein sequence ID" value="OQO04116.1"/>
    <property type="molecule type" value="Genomic_DNA"/>
</dbReference>
<dbReference type="PANTHER" id="PTHR12224">
    <property type="entry name" value="BETA-1,4-MANNOSYL-GLYCOPROTEIN BETA-1,4-N-ACETYLGLUCOSAMINYL-TRANSFERASE"/>
    <property type="match status" value="1"/>
</dbReference>
<organism evidence="2 3">
    <name type="scientific">Cryoendolithus antarcticus</name>
    <dbReference type="NCBI Taxonomy" id="1507870"/>
    <lineage>
        <taxon>Eukaryota</taxon>
        <taxon>Fungi</taxon>
        <taxon>Dikarya</taxon>
        <taxon>Ascomycota</taxon>
        <taxon>Pezizomycotina</taxon>
        <taxon>Dothideomycetes</taxon>
        <taxon>Dothideomycetidae</taxon>
        <taxon>Cladosporiales</taxon>
        <taxon>Cladosporiaceae</taxon>
        <taxon>Cryoendolithus</taxon>
    </lineage>
</organism>
<feature type="transmembrane region" description="Helical" evidence="1">
    <location>
        <begin position="7"/>
        <end position="25"/>
    </location>
</feature>
<keyword evidence="1" id="KW-1133">Transmembrane helix</keyword>
<dbReference type="GO" id="GO:0006044">
    <property type="term" value="P:N-acetylglucosamine metabolic process"/>
    <property type="evidence" value="ECO:0007669"/>
    <property type="project" value="TreeGrafter"/>
</dbReference>
<accession>A0A1V8SY83</accession>